<accession>A0A427Y4J1</accession>
<dbReference type="AlphaFoldDB" id="A0A427Y4J1"/>
<gene>
    <name evidence="2" type="ORF">EHS24_004172</name>
</gene>
<name>A0A427Y4J1_9TREE</name>
<dbReference type="GO" id="GO:0032968">
    <property type="term" value="P:positive regulation of transcription elongation by RNA polymerase II"/>
    <property type="evidence" value="ECO:0007669"/>
    <property type="project" value="TreeGrafter"/>
</dbReference>
<feature type="region of interest" description="Disordered" evidence="1">
    <location>
        <begin position="295"/>
        <end position="465"/>
    </location>
</feature>
<dbReference type="InterPro" id="IPR007149">
    <property type="entry name" value="Leo1"/>
</dbReference>
<organism evidence="2 3">
    <name type="scientific">Apiotrichum porosum</name>
    <dbReference type="NCBI Taxonomy" id="105984"/>
    <lineage>
        <taxon>Eukaryota</taxon>
        <taxon>Fungi</taxon>
        <taxon>Dikarya</taxon>
        <taxon>Basidiomycota</taxon>
        <taxon>Agaricomycotina</taxon>
        <taxon>Tremellomycetes</taxon>
        <taxon>Trichosporonales</taxon>
        <taxon>Trichosporonaceae</taxon>
        <taxon>Apiotrichum</taxon>
    </lineage>
</organism>
<dbReference type="PANTHER" id="PTHR23146:SF0">
    <property type="entry name" value="RNA POLYMERASE-ASSOCIATED PROTEIN LEO1"/>
    <property type="match status" value="1"/>
</dbReference>
<feature type="compositionally biased region" description="Acidic residues" evidence="1">
    <location>
        <begin position="432"/>
        <end position="465"/>
    </location>
</feature>
<evidence type="ECO:0000313" key="2">
    <source>
        <dbReference type="EMBL" id="RSH85985.1"/>
    </source>
</evidence>
<feature type="region of interest" description="Disordered" evidence="1">
    <location>
        <begin position="202"/>
        <end position="222"/>
    </location>
</feature>
<protein>
    <recommendedName>
        <fullName evidence="4">RNA polymerase-associated protein LEO1</fullName>
    </recommendedName>
</protein>
<dbReference type="Pfam" id="PF04004">
    <property type="entry name" value="Leo1"/>
    <property type="match status" value="1"/>
</dbReference>
<evidence type="ECO:0008006" key="4">
    <source>
        <dbReference type="Google" id="ProtNLM"/>
    </source>
</evidence>
<comment type="caution">
    <text evidence="2">The sequence shown here is derived from an EMBL/GenBank/DDBJ whole genome shotgun (WGS) entry which is preliminary data.</text>
</comment>
<dbReference type="EMBL" id="RSCE01000002">
    <property type="protein sequence ID" value="RSH85985.1"/>
    <property type="molecule type" value="Genomic_DNA"/>
</dbReference>
<feature type="compositionally biased region" description="Acidic residues" evidence="1">
    <location>
        <begin position="355"/>
        <end position="370"/>
    </location>
</feature>
<feature type="compositionally biased region" description="Basic residues" evidence="1">
    <location>
        <begin position="410"/>
        <end position="426"/>
    </location>
</feature>
<feature type="compositionally biased region" description="Low complexity" evidence="1">
    <location>
        <begin position="21"/>
        <end position="30"/>
    </location>
</feature>
<dbReference type="GO" id="GO:0016593">
    <property type="term" value="C:Cdc73/Paf1 complex"/>
    <property type="evidence" value="ECO:0007669"/>
    <property type="project" value="InterPro"/>
</dbReference>
<dbReference type="GO" id="GO:1990269">
    <property type="term" value="F:RNA polymerase II C-terminal domain phosphoserine binding"/>
    <property type="evidence" value="ECO:0007669"/>
    <property type="project" value="TreeGrafter"/>
</dbReference>
<feature type="compositionally biased region" description="Acidic residues" evidence="1">
    <location>
        <begin position="1"/>
        <end position="11"/>
    </location>
</feature>
<dbReference type="PANTHER" id="PTHR23146">
    <property type="entry name" value="LEO1 PROTEIN"/>
    <property type="match status" value="1"/>
</dbReference>
<dbReference type="OrthoDB" id="20844at2759"/>
<dbReference type="Proteomes" id="UP000279236">
    <property type="component" value="Unassembled WGS sequence"/>
</dbReference>
<dbReference type="RefSeq" id="XP_028478770.1">
    <property type="nucleotide sequence ID" value="XM_028619798.1"/>
</dbReference>
<keyword evidence="3" id="KW-1185">Reference proteome</keyword>
<feature type="compositionally biased region" description="Basic residues" evidence="1">
    <location>
        <begin position="376"/>
        <end position="385"/>
    </location>
</feature>
<evidence type="ECO:0000256" key="1">
    <source>
        <dbReference type="SAM" id="MobiDB-lite"/>
    </source>
</evidence>
<reference evidence="2 3" key="1">
    <citation type="submission" date="2018-11" db="EMBL/GenBank/DDBJ databases">
        <title>Genome sequence of Apiotrichum porosum DSM 27194.</title>
        <authorList>
            <person name="Aliyu H."/>
            <person name="Gorte O."/>
            <person name="Ochsenreither K."/>
        </authorList>
    </citation>
    <scope>NUCLEOTIDE SEQUENCE [LARGE SCALE GENOMIC DNA]</scope>
    <source>
        <strain evidence="2 3">DSM 27194</strain>
    </source>
</reference>
<feature type="compositionally biased region" description="Low complexity" evidence="1">
    <location>
        <begin position="300"/>
        <end position="318"/>
    </location>
</feature>
<feature type="compositionally biased region" description="Basic and acidic residues" evidence="1">
    <location>
        <begin position="398"/>
        <end position="409"/>
    </location>
</feature>
<dbReference type="STRING" id="105984.A0A427Y4J1"/>
<feature type="region of interest" description="Disordered" evidence="1">
    <location>
        <begin position="1"/>
        <end position="89"/>
    </location>
</feature>
<dbReference type="GeneID" id="39588715"/>
<sequence length="465" mass="50968">MSSDSENDLFGDEATSPPAPAASSPKAAPSPGGGSSPAPGPGPDLFGDEDDAEQNNRERDSRSPSTPPSTPGSPSRALEYPEEDVEETHEVVADVPVPAWARLKPTDSKVWHLKLPAYVNVEARPYDADYYRATNEDEDKELVGPAAKGKMIGVRNTVRWRWTTGPDGEPVRQSNARMLRWSDGSVSLQLGSDLFDLAPSYGTTLARPRDDAPPKNEDQRGSTETTFLCVTAPNEQVLVTEAAIAGQLSLVPTSMDSKTHRELVSHVGQQHVKHSRMKILDDIGDSDKVAELLARAAPQRAVTKPTTTTRTNRPRAAADSLGGRRGGRFKRADTEESDGYGSRERRNARDREREYDEDDGFVVADSDDSDSGAKGKSSKKGKRRARSVDSDDMDAMELADRRIEEFERDRKRHKSGSSKSSKKRKATTGYDTTDEEDAEGEVAEEEEEDAEEEDEGDMDVESEEE</sequence>
<feature type="compositionally biased region" description="Basic and acidic residues" evidence="1">
    <location>
        <begin position="207"/>
        <end position="221"/>
    </location>
</feature>
<feature type="compositionally biased region" description="Basic and acidic residues" evidence="1">
    <location>
        <begin position="341"/>
        <end position="354"/>
    </location>
</feature>
<proteinExistence type="predicted"/>
<evidence type="ECO:0000313" key="3">
    <source>
        <dbReference type="Proteomes" id="UP000279236"/>
    </source>
</evidence>
<dbReference type="GO" id="GO:0006368">
    <property type="term" value="P:transcription elongation by RNA polymerase II"/>
    <property type="evidence" value="ECO:0007669"/>
    <property type="project" value="InterPro"/>
</dbReference>